<evidence type="ECO:0000313" key="4">
    <source>
        <dbReference type="Proteomes" id="UP000011135"/>
    </source>
</evidence>
<dbReference type="Gene3D" id="3.40.50.1820">
    <property type="entry name" value="alpha/beta hydrolase"/>
    <property type="match status" value="1"/>
</dbReference>
<dbReference type="PATRIC" id="fig|1237149.3.peg.4400"/>
<evidence type="ECO:0000259" key="2">
    <source>
        <dbReference type="Pfam" id="PF02230"/>
    </source>
</evidence>
<comment type="caution">
    <text evidence="3">The sequence shown here is derived from an EMBL/GenBank/DDBJ whole genome shotgun (WGS) entry which is preliminary data.</text>
</comment>
<dbReference type="eggNOG" id="COG4099">
    <property type="taxonomic scope" value="Bacteria"/>
</dbReference>
<dbReference type="SUPFAM" id="SSF53474">
    <property type="entry name" value="alpha/beta-Hydrolases"/>
    <property type="match status" value="1"/>
</dbReference>
<evidence type="ECO:0000313" key="3">
    <source>
        <dbReference type="EMBL" id="ELR69544.1"/>
    </source>
</evidence>
<dbReference type="Proteomes" id="UP000011135">
    <property type="component" value="Unassembled WGS sequence"/>
</dbReference>
<dbReference type="PANTHER" id="PTHR43037">
    <property type="entry name" value="UNNAMED PRODUCT-RELATED"/>
    <property type="match status" value="1"/>
</dbReference>
<dbReference type="InterPro" id="IPR003140">
    <property type="entry name" value="PLipase/COase/thioEstase"/>
</dbReference>
<sequence>MTQDRSAFESKHFINDGDTLLYRILWPENFDKSKKYPLVIFLHGAGERGNDNKKQLVHGSSLFMEKRSNHPAIVIFPQCPKEDYWSSIKSRYNNGEREFYFEEDSEPTNALKNVSDLLDALLHETFVNTRQVYIAGLSMGGMGTYELVGLRPETFAAAFAICGAGNPKMAKKYAEKVPFWIFHGAKDDVVPPRGSEVMVEALKKEGGDVKYTLYPNANHNSWDSAFAEPELLPWLFSNKK</sequence>
<feature type="domain" description="Phospholipase/carboxylesterase/thioesterase" evidence="2">
    <location>
        <begin position="32"/>
        <end position="225"/>
    </location>
</feature>
<dbReference type="Pfam" id="PF02230">
    <property type="entry name" value="Abhydrolase_2"/>
    <property type="match status" value="1"/>
</dbReference>
<proteinExistence type="predicted"/>
<gene>
    <name evidence="3" type="ORF">C900_04932</name>
</gene>
<reference evidence="3 4" key="1">
    <citation type="submission" date="2012-12" db="EMBL/GenBank/DDBJ databases">
        <title>Genome assembly of Fulvivirga imtechensis AK7.</title>
        <authorList>
            <person name="Nupur N."/>
            <person name="Khatri I."/>
            <person name="Kumar R."/>
            <person name="Subramanian S."/>
            <person name="Pinnaka A."/>
        </authorList>
    </citation>
    <scope>NUCLEOTIDE SEQUENCE [LARGE SCALE GENOMIC DNA]</scope>
    <source>
        <strain evidence="3 4">AK7</strain>
    </source>
</reference>
<protein>
    <recommendedName>
        <fullName evidence="2">Phospholipase/carboxylesterase/thioesterase domain-containing protein</fullName>
    </recommendedName>
</protein>
<dbReference type="InterPro" id="IPR050955">
    <property type="entry name" value="Plant_Biomass_Hydrol_Est"/>
</dbReference>
<name>L8JPW1_9BACT</name>
<dbReference type="AlphaFoldDB" id="L8JPW1"/>
<accession>L8JPW1</accession>
<organism evidence="3 4">
    <name type="scientific">Fulvivirga imtechensis AK7</name>
    <dbReference type="NCBI Taxonomy" id="1237149"/>
    <lineage>
        <taxon>Bacteria</taxon>
        <taxon>Pseudomonadati</taxon>
        <taxon>Bacteroidota</taxon>
        <taxon>Cytophagia</taxon>
        <taxon>Cytophagales</taxon>
        <taxon>Fulvivirgaceae</taxon>
        <taxon>Fulvivirga</taxon>
    </lineage>
</organism>
<keyword evidence="4" id="KW-1185">Reference proteome</keyword>
<dbReference type="GO" id="GO:0016787">
    <property type="term" value="F:hydrolase activity"/>
    <property type="evidence" value="ECO:0007669"/>
    <property type="project" value="InterPro"/>
</dbReference>
<dbReference type="PANTHER" id="PTHR43037:SF1">
    <property type="entry name" value="BLL1128 PROTEIN"/>
    <property type="match status" value="1"/>
</dbReference>
<keyword evidence="1" id="KW-0732">Signal</keyword>
<dbReference type="EMBL" id="AMZN01000071">
    <property type="protein sequence ID" value="ELR69544.1"/>
    <property type="molecule type" value="Genomic_DNA"/>
</dbReference>
<dbReference type="STRING" id="1237149.C900_04932"/>
<dbReference type="InterPro" id="IPR029058">
    <property type="entry name" value="AB_hydrolase_fold"/>
</dbReference>
<evidence type="ECO:0000256" key="1">
    <source>
        <dbReference type="ARBA" id="ARBA00022729"/>
    </source>
</evidence>